<gene>
    <name evidence="1" type="ORF">OBRU01_09920</name>
</gene>
<evidence type="ECO:0000313" key="1">
    <source>
        <dbReference type="EMBL" id="KOB74062.1"/>
    </source>
</evidence>
<reference evidence="1 2" key="1">
    <citation type="journal article" date="2015" name="Genome Biol. Evol.">
        <title>The genome of winter moth (Operophtera brumata) provides a genomic perspective on sexual dimorphism and phenology.</title>
        <authorList>
            <person name="Derks M.F."/>
            <person name="Smit S."/>
            <person name="Salis L."/>
            <person name="Schijlen E."/>
            <person name="Bossers A."/>
            <person name="Mateman C."/>
            <person name="Pijl A.S."/>
            <person name="de Ridder D."/>
            <person name="Groenen M.A."/>
            <person name="Visser M.E."/>
            <person name="Megens H.J."/>
        </authorList>
    </citation>
    <scope>NUCLEOTIDE SEQUENCE [LARGE SCALE GENOMIC DNA]</scope>
    <source>
        <strain evidence="1">WM2013NL</strain>
        <tissue evidence="1">Head and thorax</tissue>
    </source>
</reference>
<comment type="caution">
    <text evidence="1">The sequence shown here is derived from an EMBL/GenBank/DDBJ whole genome shotgun (WGS) entry which is preliminary data.</text>
</comment>
<proteinExistence type="predicted"/>
<accession>A0A0L7LF22</accession>
<protein>
    <submittedName>
        <fullName evidence="1">Diguanylate cyclase (GGDEF) domain-containing protein</fullName>
    </submittedName>
</protein>
<dbReference type="AlphaFoldDB" id="A0A0L7LF22"/>
<evidence type="ECO:0000313" key="2">
    <source>
        <dbReference type="Proteomes" id="UP000037510"/>
    </source>
</evidence>
<organism evidence="1 2">
    <name type="scientific">Operophtera brumata</name>
    <name type="common">Winter moth</name>
    <name type="synonym">Phalaena brumata</name>
    <dbReference type="NCBI Taxonomy" id="104452"/>
    <lineage>
        <taxon>Eukaryota</taxon>
        <taxon>Metazoa</taxon>
        <taxon>Ecdysozoa</taxon>
        <taxon>Arthropoda</taxon>
        <taxon>Hexapoda</taxon>
        <taxon>Insecta</taxon>
        <taxon>Pterygota</taxon>
        <taxon>Neoptera</taxon>
        <taxon>Endopterygota</taxon>
        <taxon>Lepidoptera</taxon>
        <taxon>Glossata</taxon>
        <taxon>Ditrysia</taxon>
        <taxon>Geometroidea</taxon>
        <taxon>Geometridae</taxon>
        <taxon>Larentiinae</taxon>
        <taxon>Operophtera</taxon>
    </lineage>
</organism>
<sequence length="80" mass="8885">MKHLFLSQRFHDFNPSTLGDNAHVATTEEVDSCSERSYLSVIGVPRLGCKKCSAYSRGEGIPPCDHLPLHPYAQIPQCAR</sequence>
<name>A0A0L7LF22_OPEBR</name>
<dbReference type="Proteomes" id="UP000037510">
    <property type="component" value="Unassembled WGS sequence"/>
</dbReference>
<dbReference type="EMBL" id="JTDY01001367">
    <property type="protein sequence ID" value="KOB74062.1"/>
    <property type="molecule type" value="Genomic_DNA"/>
</dbReference>
<keyword evidence="2" id="KW-1185">Reference proteome</keyword>